<gene>
    <name evidence="8" type="primary">mntP</name>
    <name evidence="9" type="ORF">AKG39_14675</name>
</gene>
<evidence type="ECO:0000256" key="6">
    <source>
        <dbReference type="ARBA" id="ARBA00023136"/>
    </source>
</evidence>
<protein>
    <recommendedName>
        <fullName evidence="8">Putative manganese efflux pump MntP</fullName>
    </recommendedName>
</protein>
<dbReference type="InterPro" id="IPR022929">
    <property type="entry name" value="Put_MntP"/>
</dbReference>
<evidence type="ECO:0000256" key="5">
    <source>
        <dbReference type="ARBA" id="ARBA00023065"/>
    </source>
</evidence>
<keyword evidence="6 8" id="KW-0472">Membrane</keyword>
<evidence type="ECO:0000256" key="3">
    <source>
        <dbReference type="ARBA" id="ARBA00022692"/>
    </source>
</evidence>
<sequence>MSFSDLLLIAIGVSMDAFAVALSKGLGMRKLNYRHALIIALFFGGFQAVMPFIGWLLGRQFEQYITSFDHWIAFILLLLIGIKMIKEAFENNTGCKACTDAIDYKELLILSVATSIDALAVGITLAFLNVPILSTVGVIGLTTLILCFMGVVIGNRFGLKFKKNAEIAGGVVLILIGVKILLSHLGILF</sequence>
<dbReference type="Pfam" id="PF02659">
    <property type="entry name" value="Mntp"/>
    <property type="match status" value="1"/>
</dbReference>
<feature type="transmembrane region" description="Helical" evidence="8">
    <location>
        <begin position="35"/>
        <end position="58"/>
    </location>
</feature>
<keyword evidence="10" id="KW-1185">Reference proteome</keyword>
<keyword evidence="3 8" id="KW-0812">Transmembrane</keyword>
<evidence type="ECO:0000256" key="2">
    <source>
        <dbReference type="ARBA" id="ARBA00022475"/>
    </source>
</evidence>
<dbReference type="STRING" id="52689.AKG39_14675"/>
<reference evidence="10" key="1">
    <citation type="submission" date="2015-07" db="EMBL/GenBank/DDBJ databases">
        <title>Draft genome sequence of Acetobacterium bakii DSM 8293, a potential psychrophilic chemical producer through syngas fermentation.</title>
        <authorList>
            <person name="Song Y."/>
            <person name="Hwang S."/>
            <person name="Cho B.-K."/>
        </authorList>
    </citation>
    <scope>NUCLEOTIDE SEQUENCE [LARGE SCALE GENOMIC DNA]</scope>
    <source>
        <strain evidence="10">DSM 8239</strain>
    </source>
</reference>
<name>A0A0L6TZG9_9FIRM</name>
<dbReference type="PANTHER" id="PTHR35529:SF1">
    <property type="entry name" value="MANGANESE EFFLUX PUMP MNTP-RELATED"/>
    <property type="match status" value="1"/>
</dbReference>
<feature type="transmembrane region" description="Helical" evidence="8">
    <location>
        <begin position="107"/>
        <end position="128"/>
    </location>
</feature>
<dbReference type="Proteomes" id="UP000036873">
    <property type="component" value="Unassembled WGS sequence"/>
</dbReference>
<feature type="transmembrane region" description="Helical" evidence="8">
    <location>
        <begin position="134"/>
        <end position="155"/>
    </location>
</feature>
<keyword evidence="4 8" id="KW-1133">Transmembrane helix</keyword>
<comment type="function">
    <text evidence="8">Probably functions as a manganese efflux pump.</text>
</comment>
<comment type="similarity">
    <text evidence="8">Belongs to the MntP (TC 9.B.29) family.</text>
</comment>
<evidence type="ECO:0000313" key="9">
    <source>
        <dbReference type="EMBL" id="KNZ40950.1"/>
    </source>
</evidence>
<dbReference type="HAMAP" id="MF_01521">
    <property type="entry name" value="MntP_pump"/>
    <property type="match status" value="1"/>
</dbReference>
<feature type="transmembrane region" description="Helical" evidence="8">
    <location>
        <begin position="70"/>
        <end position="86"/>
    </location>
</feature>
<feature type="transmembrane region" description="Helical" evidence="8">
    <location>
        <begin position="6"/>
        <end position="23"/>
    </location>
</feature>
<comment type="subcellular location">
    <subcellularLocation>
        <location evidence="8">Cell membrane</location>
        <topology evidence="8">Multi-pass membrane protein</topology>
    </subcellularLocation>
</comment>
<dbReference type="GO" id="GO:0005384">
    <property type="term" value="F:manganese ion transmembrane transporter activity"/>
    <property type="evidence" value="ECO:0007669"/>
    <property type="project" value="UniProtKB-UniRule"/>
</dbReference>
<evidence type="ECO:0000313" key="10">
    <source>
        <dbReference type="Proteomes" id="UP000036873"/>
    </source>
</evidence>
<keyword evidence="1 8" id="KW-0813">Transport</keyword>
<organism evidence="9 10">
    <name type="scientific">Acetobacterium bakii</name>
    <dbReference type="NCBI Taxonomy" id="52689"/>
    <lineage>
        <taxon>Bacteria</taxon>
        <taxon>Bacillati</taxon>
        <taxon>Bacillota</taxon>
        <taxon>Clostridia</taxon>
        <taxon>Eubacteriales</taxon>
        <taxon>Eubacteriaceae</taxon>
        <taxon>Acetobacterium</taxon>
    </lineage>
</organism>
<dbReference type="PATRIC" id="fig|52689.4.peg.2449"/>
<keyword evidence="2 8" id="KW-1003">Cell membrane</keyword>
<dbReference type="EMBL" id="LGYO01000040">
    <property type="protein sequence ID" value="KNZ40950.1"/>
    <property type="molecule type" value="Genomic_DNA"/>
</dbReference>
<dbReference type="InterPro" id="IPR003810">
    <property type="entry name" value="Mntp/YtaF"/>
</dbReference>
<proteinExistence type="inferred from homology"/>
<feature type="transmembrane region" description="Helical" evidence="8">
    <location>
        <begin position="167"/>
        <end position="187"/>
    </location>
</feature>
<keyword evidence="5 8" id="KW-0406">Ion transport</keyword>
<dbReference type="GO" id="GO:0005886">
    <property type="term" value="C:plasma membrane"/>
    <property type="evidence" value="ECO:0007669"/>
    <property type="project" value="UniProtKB-SubCell"/>
</dbReference>
<evidence type="ECO:0000256" key="8">
    <source>
        <dbReference type="HAMAP-Rule" id="MF_01521"/>
    </source>
</evidence>
<evidence type="ECO:0000256" key="4">
    <source>
        <dbReference type="ARBA" id="ARBA00022989"/>
    </source>
</evidence>
<keyword evidence="7 8" id="KW-0464">Manganese</keyword>
<evidence type="ECO:0000256" key="1">
    <source>
        <dbReference type="ARBA" id="ARBA00022448"/>
    </source>
</evidence>
<evidence type="ECO:0000256" key="7">
    <source>
        <dbReference type="ARBA" id="ARBA00023211"/>
    </source>
</evidence>
<accession>A0A0L6TZG9</accession>
<dbReference type="AlphaFoldDB" id="A0A0L6TZG9"/>
<comment type="caution">
    <text evidence="9">The sequence shown here is derived from an EMBL/GenBank/DDBJ whole genome shotgun (WGS) entry which is preliminary data.</text>
</comment>
<dbReference type="RefSeq" id="WP_050741156.1">
    <property type="nucleotide sequence ID" value="NZ_LGYO01000040.1"/>
</dbReference>
<dbReference type="OrthoDB" id="9787346at2"/>
<dbReference type="PANTHER" id="PTHR35529">
    <property type="entry name" value="MANGANESE EFFLUX PUMP MNTP-RELATED"/>
    <property type="match status" value="1"/>
</dbReference>